<proteinExistence type="predicted"/>
<protein>
    <submittedName>
        <fullName evidence="1">Uncharacterized protein</fullName>
    </submittedName>
</protein>
<dbReference type="VEuPathDB" id="FungiDB:I7I53_10253"/>
<gene>
    <name evidence="1" type="ORF">I7I53_10253</name>
</gene>
<dbReference type="AlphaFoldDB" id="A0A8A1L5Y5"/>
<evidence type="ECO:0000313" key="2">
    <source>
        <dbReference type="Proteomes" id="UP000663419"/>
    </source>
</evidence>
<evidence type="ECO:0000313" key="1">
    <source>
        <dbReference type="EMBL" id="QSS49798.1"/>
    </source>
</evidence>
<reference evidence="1" key="1">
    <citation type="submission" date="2021-01" db="EMBL/GenBank/DDBJ databases">
        <title>Chromosome-level genome assembly of a human fungal pathogen reveals clustering of transcriptionally co-regulated genes.</title>
        <authorList>
            <person name="Voorhies M."/>
            <person name="Cohen S."/>
            <person name="Shea T.P."/>
            <person name="Petrus S."/>
            <person name="Munoz J.F."/>
            <person name="Poplawski S."/>
            <person name="Goldman W.E."/>
            <person name="Michael T."/>
            <person name="Cuomo C.A."/>
            <person name="Sil A."/>
            <person name="Beyhan S."/>
        </authorList>
    </citation>
    <scope>NUCLEOTIDE SEQUENCE</scope>
    <source>
        <strain evidence="1">H88</strain>
    </source>
</reference>
<accession>A0A8A1L5Y5</accession>
<name>A0A8A1L5Y5_AJEC8</name>
<organism evidence="1 2">
    <name type="scientific">Ajellomyces capsulatus (strain H88)</name>
    <name type="common">Darling's disease fungus</name>
    <name type="synonym">Histoplasma capsulatum</name>
    <dbReference type="NCBI Taxonomy" id="544711"/>
    <lineage>
        <taxon>Eukaryota</taxon>
        <taxon>Fungi</taxon>
        <taxon>Dikarya</taxon>
        <taxon>Ascomycota</taxon>
        <taxon>Pezizomycotina</taxon>
        <taxon>Eurotiomycetes</taxon>
        <taxon>Eurotiomycetidae</taxon>
        <taxon>Onygenales</taxon>
        <taxon>Ajellomycetaceae</taxon>
        <taxon>Histoplasma</taxon>
    </lineage>
</organism>
<dbReference type="Proteomes" id="UP000663419">
    <property type="component" value="Chromosome 1"/>
</dbReference>
<dbReference type="EMBL" id="CP069102">
    <property type="protein sequence ID" value="QSS49798.1"/>
    <property type="molecule type" value="Genomic_DNA"/>
</dbReference>
<sequence>MTQLSPSTLVSNSGDQSRCTRFLDLAAQSDGSNWHYQIPIRDLSAYKTGTFLGPTLPERGRCPPICVTVTSFMPRLEAGPAHLCSVRLDRGLSARPGPNRLAQPYVAAVLRVCLLNVSSHQFPFGRWPALHGFWVESLLVCLF</sequence>